<dbReference type="InterPro" id="IPR035965">
    <property type="entry name" value="PAS-like_dom_sf"/>
</dbReference>
<dbReference type="GO" id="GO:0000160">
    <property type="term" value="P:phosphorelay signal transduction system"/>
    <property type="evidence" value="ECO:0007669"/>
    <property type="project" value="InterPro"/>
</dbReference>
<dbReference type="InterPro" id="IPR001789">
    <property type="entry name" value="Sig_transdc_resp-reg_receiver"/>
</dbReference>
<dbReference type="PROSITE" id="PS50112">
    <property type="entry name" value="PAS"/>
    <property type="match status" value="1"/>
</dbReference>
<dbReference type="InterPro" id="IPR035919">
    <property type="entry name" value="EAL_sf"/>
</dbReference>
<dbReference type="SUPFAM" id="SSF141868">
    <property type="entry name" value="EAL domain-like"/>
    <property type="match status" value="1"/>
</dbReference>
<dbReference type="AlphaFoldDB" id="A0A5R9GSY9"/>
<reference evidence="7 8" key="1">
    <citation type="journal article" date="2019" name="Appl. Environ. Microbiol.">
        <title>Environmental Evidence and Genomic Insight of Iron-oxidizing Bacteria Preference Towards More Corrosion Resistant Stainless Steel at Higher Salinities.</title>
        <authorList>
            <person name="Garrison C.E."/>
            <person name="Price K.A."/>
            <person name="Field E.K."/>
        </authorList>
    </citation>
    <scope>NUCLEOTIDE SEQUENCE [LARGE SCALE GENOMIC DNA]</scope>
    <source>
        <strain evidence="7 8">P3</strain>
    </source>
</reference>
<protein>
    <submittedName>
        <fullName evidence="7">EAL domain-containing protein</fullName>
    </submittedName>
</protein>
<dbReference type="Pfam" id="PF00990">
    <property type="entry name" value="GGDEF"/>
    <property type="match status" value="1"/>
</dbReference>
<dbReference type="SUPFAM" id="SSF52172">
    <property type="entry name" value="CheY-like"/>
    <property type="match status" value="1"/>
</dbReference>
<dbReference type="InterPro" id="IPR013655">
    <property type="entry name" value="PAS_fold_3"/>
</dbReference>
<organism evidence="7 8">
    <name type="scientific">Mariprofundus erugo</name>
    <dbReference type="NCBI Taxonomy" id="2528639"/>
    <lineage>
        <taxon>Bacteria</taxon>
        <taxon>Pseudomonadati</taxon>
        <taxon>Pseudomonadota</taxon>
        <taxon>Candidatius Mariprofundia</taxon>
        <taxon>Mariprofundales</taxon>
        <taxon>Mariprofundaceae</taxon>
        <taxon>Mariprofundus</taxon>
    </lineage>
</organism>
<dbReference type="PROSITE" id="PS50883">
    <property type="entry name" value="EAL"/>
    <property type="match status" value="1"/>
</dbReference>
<dbReference type="PANTHER" id="PTHR33121:SF70">
    <property type="entry name" value="SIGNALING PROTEIN YKOW"/>
    <property type="match status" value="1"/>
</dbReference>
<dbReference type="PROSITE" id="PS50110">
    <property type="entry name" value="RESPONSE_REGULATORY"/>
    <property type="match status" value="1"/>
</dbReference>
<dbReference type="SMART" id="SM00267">
    <property type="entry name" value="GGDEF"/>
    <property type="match status" value="1"/>
</dbReference>
<proteinExistence type="predicted"/>
<dbReference type="SMART" id="SM00091">
    <property type="entry name" value="PAS"/>
    <property type="match status" value="1"/>
</dbReference>
<feature type="domain" description="PAC" evidence="4">
    <location>
        <begin position="241"/>
        <end position="293"/>
    </location>
</feature>
<dbReference type="InterPro" id="IPR011006">
    <property type="entry name" value="CheY-like_superfamily"/>
</dbReference>
<dbReference type="Pfam" id="PF00072">
    <property type="entry name" value="Response_reg"/>
    <property type="match status" value="1"/>
</dbReference>
<name>A0A5R9GSY9_9PROT</name>
<dbReference type="SUPFAM" id="SSF55785">
    <property type="entry name" value="PYP-like sensor domain (PAS domain)"/>
    <property type="match status" value="1"/>
</dbReference>
<dbReference type="Gene3D" id="3.20.20.450">
    <property type="entry name" value="EAL domain"/>
    <property type="match status" value="1"/>
</dbReference>
<accession>A0A5R9GSY9</accession>
<keyword evidence="8" id="KW-1185">Reference proteome</keyword>
<keyword evidence="1" id="KW-0597">Phosphoprotein</keyword>
<dbReference type="Pfam" id="PF08447">
    <property type="entry name" value="PAS_3"/>
    <property type="match status" value="1"/>
</dbReference>
<dbReference type="InterPro" id="IPR029787">
    <property type="entry name" value="Nucleotide_cyclase"/>
</dbReference>
<dbReference type="SMART" id="SM00052">
    <property type="entry name" value="EAL"/>
    <property type="match status" value="1"/>
</dbReference>
<feature type="domain" description="PAS" evidence="3">
    <location>
        <begin position="165"/>
        <end position="237"/>
    </location>
</feature>
<dbReference type="Gene3D" id="3.30.70.270">
    <property type="match status" value="1"/>
</dbReference>
<evidence type="ECO:0000313" key="7">
    <source>
        <dbReference type="EMBL" id="TLS67563.1"/>
    </source>
</evidence>
<dbReference type="SMART" id="SM00448">
    <property type="entry name" value="REC"/>
    <property type="match status" value="1"/>
</dbReference>
<evidence type="ECO:0000313" key="8">
    <source>
        <dbReference type="Proteomes" id="UP000306585"/>
    </source>
</evidence>
<evidence type="ECO:0000259" key="2">
    <source>
        <dbReference type="PROSITE" id="PS50110"/>
    </source>
</evidence>
<feature type="domain" description="GGDEF" evidence="6">
    <location>
        <begin position="317"/>
        <end position="460"/>
    </location>
</feature>
<feature type="domain" description="Response regulatory" evidence="2">
    <location>
        <begin position="37"/>
        <end position="153"/>
    </location>
</feature>
<evidence type="ECO:0000256" key="1">
    <source>
        <dbReference type="PROSITE-ProRule" id="PRU00169"/>
    </source>
</evidence>
<evidence type="ECO:0000259" key="3">
    <source>
        <dbReference type="PROSITE" id="PS50112"/>
    </source>
</evidence>
<feature type="domain" description="EAL" evidence="5">
    <location>
        <begin position="469"/>
        <end position="723"/>
    </location>
</feature>
<comment type="caution">
    <text evidence="7">The sequence shown here is derived from an EMBL/GenBank/DDBJ whole genome shotgun (WGS) entry which is preliminary data.</text>
</comment>
<dbReference type="Gene3D" id="3.40.50.2300">
    <property type="match status" value="1"/>
</dbReference>
<dbReference type="InterPro" id="IPR000700">
    <property type="entry name" value="PAS-assoc_C"/>
</dbReference>
<dbReference type="Gene3D" id="3.30.450.20">
    <property type="entry name" value="PAS domain"/>
    <property type="match status" value="1"/>
</dbReference>
<dbReference type="PANTHER" id="PTHR33121">
    <property type="entry name" value="CYCLIC DI-GMP PHOSPHODIESTERASE PDEF"/>
    <property type="match status" value="1"/>
</dbReference>
<dbReference type="GO" id="GO:0071111">
    <property type="term" value="F:cyclic-guanylate-specific phosphodiesterase activity"/>
    <property type="evidence" value="ECO:0007669"/>
    <property type="project" value="InterPro"/>
</dbReference>
<dbReference type="CDD" id="cd00130">
    <property type="entry name" value="PAS"/>
    <property type="match status" value="1"/>
</dbReference>
<dbReference type="SUPFAM" id="SSF55073">
    <property type="entry name" value="Nucleotide cyclase"/>
    <property type="match status" value="1"/>
</dbReference>
<feature type="modified residue" description="4-aspartylphosphate" evidence="1">
    <location>
        <position position="86"/>
    </location>
</feature>
<dbReference type="EMBL" id="VBRY01000005">
    <property type="protein sequence ID" value="TLS67563.1"/>
    <property type="molecule type" value="Genomic_DNA"/>
</dbReference>
<dbReference type="InterPro" id="IPR001633">
    <property type="entry name" value="EAL_dom"/>
</dbReference>
<sequence>MNQQSKRCTDDTTKHVAAIDTGTNDHADHRGADLTAHILIIDDSERNRTLLARLLDALGYITTTAEGGTAALALMERHTYDLILLDMVMPEVDGLTTLQLIRRRYQINELPVIMVTGMSEVASVTRALELGANDYISKPFQKDILLSRVRMQLEMCRLYKDVKTSEERYSLAFSAANDGLWDWNIVTGKVFFSDQWHEMMGISPACYLDSIDDWFDRVHPDDITALRQAVEAHLQDAHCIVKQEYRALHADGNYRWMMCRARVLFSDTGKPLRMTGAQADISASKTFDPITRLPNAAVFMDRLRRVHAHACRTGINIRLALFSLSLNHKEKVTSALGPAGYEKLTSAIAQRLNKLTSTGDFLTQLKEPAFISLLADNRFMILLEGIPGEHAELLKIGRHIQNCLAEPFSIFNETIYCTTSIGIALPAIADTPVDMMIQDAISAESIARQAGENITHIYNPQLHGKAIDHLRLENELRHAISHGELKVFYQPVVSATDGAIAGSESLVRWQHPERGLLAPCHFIPLAESAGLIHAIDLWIFRESCRQYREWILHGGSASMFISVNISVQSLDISWADQILKAVAEFGIPPESIHLEITESVFAGDIEKIIGLLEQLAGLGISFAIDDFGTGYSCFSYLRRLPASCLKIDKAFIDDIVDHEKARALVRSIIHMAHDLGMNIIAEGIENKEQAAILASLGADYMQGYYFGRPLAAEDCDMSAGRRLPG</sequence>
<dbReference type="InterPro" id="IPR043128">
    <property type="entry name" value="Rev_trsase/Diguanyl_cyclase"/>
</dbReference>
<dbReference type="NCBIfam" id="TIGR00229">
    <property type="entry name" value="sensory_box"/>
    <property type="match status" value="1"/>
</dbReference>
<dbReference type="Proteomes" id="UP000306585">
    <property type="component" value="Unassembled WGS sequence"/>
</dbReference>
<dbReference type="InterPro" id="IPR000160">
    <property type="entry name" value="GGDEF_dom"/>
</dbReference>
<dbReference type="CDD" id="cd01948">
    <property type="entry name" value="EAL"/>
    <property type="match status" value="1"/>
</dbReference>
<evidence type="ECO:0000259" key="4">
    <source>
        <dbReference type="PROSITE" id="PS50113"/>
    </source>
</evidence>
<evidence type="ECO:0000259" key="6">
    <source>
        <dbReference type="PROSITE" id="PS50887"/>
    </source>
</evidence>
<dbReference type="Pfam" id="PF00563">
    <property type="entry name" value="EAL"/>
    <property type="match status" value="1"/>
</dbReference>
<dbReference type="PROSITE" id="PS50113">
    <property type="entry name" value="PAC"/>
    <property type="match status" value="1"/>
</dbReference>
<gene>
    <name evidence="7" type="ORF">FEF65_06505</name>
</gene>
<dbReference type="PROSITE" id="PS50887">
    <property type="entry name" value="GGDEF"/>
    <property type="match status" value="1"/>
</dbReference>
<dbReference type="InterPro" id="IPR000014">
    <property type="entry name" value="PAS"/>
</dbReference>
<evidence type="ECO:0000259" key="5">
    <source>
        <dbReference type="PROSITE" id="PS50883"/>
    </source>
</evidence>
<dbReference type="InterPro" id="IPR050706">
    <property type="entry name" value="Cyclic-di-GMP_PDE-like"/>
</dbReference>